<dbReference type="Gene3D" id="3.40.462.20">
    <property type="match status" value="1"/>
</dbReference>
<dbReference type="PANTHER" id="PTHR42973">
    <property type="entry name" value="BINDING OXIDOREDUCTASE, PUTATIVE (AFU_ORTHOLOGUE AFUA_1G17690)-RELATED"/>
    <property type="match status" value="1"/>
</dbReference>
<evidence type="ECO:0000256" key="1">
    <source>
        <dbReference type="ARBA" id="ARBA00001974"/>
    </source>
</evidence>
<dbReference type="Gene3D" id="3.30.465.10">
    <property type="match status" value="1"/>
</dbReference>
<dbReference type="InterPro" id="IPR036318">
    <property type="entry name" value="FAD-bd_PCMH-like_sf"/>
</dbReference>
<evidence type="ECO:0000313" key="7">
    <source>
        <dbReference type="EMBL" id="KAJ5598084.1"/>
    </source>
</evidence>
<comment type="caution">
    <text evidence="7">The sequence shown here is derived from an EMBL/GenBank/DDBJ whole genome shotgun (WGS) entry which is preliminary data.</text>
</comment>
<evidence type="ECO:0000256" key="3">
    <source>
        <dbReference type="ARBA" id="ARBA00022630"/>
    </source>
</evidence>
<dbReference type="InterPro" id="IPR006094">
    <property type="entry name" value="Oxid_FAD_bind_N"/>
</dbReference>
<evidence type="ECO:0000313" key="8">
    <source>
        <dbReference type="Proteomes" id="UP001213799"/>
    </source>
</evidence>
<reference evidence="7" key="1">
    <citation type="journal article" date="2023" name="IMA Fungus">
        <title>Comparative genomic study of the Penicillium genus elucidates a diverse pangenome and 15 lateral gene transfer events.</title>
        <authorList>
            <person name="Petersen C."/>
            <person name="Sorensen T."/>
            <person name="Nielsen M.R."/>
            <person name="Sondergaard T.E."/>
            <person name="Sorensen J.L."/>
            <person name="Fitzpatrick D.A."/>
            <person name="Frisvad J.C."/>
            <person name="Nielsen K.L."/>
        </authorList>
    </citation>
    <scope>NUCLEOTIDE SEQUENCE</scope>
    <source>
        <strain evidence="7">IBT 12815</strain>
    </source>
</reference>
<dbReference type="InterPro" id="IPR012951">
    <property type="entry name" value="BBE"/>
</dbReference>
<sequence length="610" mass="66203">MPEQIYTTSQAESGQKWYMKTNAGDMIPWAHQRQTRSDFKRIHSDLVTAYDTVLLSGSGAWVAQLAILLDKWSILSLQTSRALLAKSRRMGKAERIVEWTTVTRALQHWVWETGTSVNESCFAESPREEVCHQGQTPLYSAVVASSQDVQEVVRFARSHRLRMVIKNTGHDGAGRSAAAASMQIHMHRLQNITYHKDFRATGGPVVAGPAVSIGAGVMHGQLYASGSSRGLLAVGGECPTVGAAGGFLQGGGVSSFFSYVHGLAVDNLLELQVVTADGSLVVANDYQNQDLFWALRGGGGGTFGIVLRATLRVYPDNPAVVTSISLSAPHNESGPWIAGLTSLLSTLQLMNAANAPGQLIVWSSSPTVLQASLDVYFLNATEASGMEQRIRHHLAPLNSLHLSYNLTSKANPRLSSVLRTAPDVYPENYGILQGSMLVSTRLFHSPDGPNRMARTIARLPMRPGDLLFTSNLGGGVAAADRGLNKTAMHPAWRSAAHLITFVRTVEPSIAGKAAAVDELTRVQMPVLYSLEPISRVSYLNLAAPSERHFQNVYWGEHYARLASIKQKEDKDGLFIAKYGVGSEEWDEDGTCRKPVHPLSRAWAVLAGVLM</sequence>
<dbReference type="PANTHER" id="PTHR42973:SF39">
    <property type="entry name" value="FAD-BINDING PCMH-TYPE DOMAIN-CONTAINING PROTEIN"/>
    <property type="match status" value="1"/>
</dbReference>
<dbReference type="InterPro" id="IPR016166">
    <property type="entry name" value="FAD-bd_PCMH"/>
</dbReference>
<proteinExistence type="inferred from homology"/>
<organism evidence="7 8">
    <name type="scientific">Penicillium hordei</name>
    <dbReference type="NCBI Taxonomy" id="40994"/>
    <lineage>
        <taxon>Eukaryota</taxon>
        <taxon>Fungi</taxon>
        <taxon>Dikarya</taxon>
        <taxon>Ascomycota</taxon>
        <taxon>Pezizomycotina</taxon>
        <taxon>Eurotiomycetes</taxon>
        <taxon>Eurotiomycetidae</taxon>
        <taxon>Eurotiales</taxon>
        <taxon>Aspergillaceae</taxon>
        <taxon>Penicillium</taxon>
    </lineage>
</organism>
<dbReference type="GO" id="GO:0071949">
    <property type="term" value="F:FAD binding"/>
    <property type="evidence" value="ECO:0007669"/>
    <property type="project" value="InterPro"/>
</dbReference>
<dbReference type="SUPFAM" id="SSF56176">
    <property type="entry name" value="FAD-binding/transporter-associated domain-like"/>
    <property type="match status" value="1"/>
</dbReference>
<dbReference type="InterPro" id="IPR016169">
    <property type="entry name" value="FAD-bd_PCMH_sub2"/>
</dbReference>
<comment type="similarity">
    <text evidence="2">Belongs to the oxygen-dependent FAD-linked oxidoreductase family.</text>
</comment>
<keyword evidence="4" id="KW-0274">FAD</keyword>
<keyword evidence="3" id="KW-0285">Flavoprotein</keyword>
<name>A0AAD6H0L6_9EURO</name>
<dbReference type="Pfam" id="PF08031">
    <property type="entry name" value="BBE"/>
    <property type="match status" value="1"/>
</dbReference>
<evidence type="ECO:0000256" key="2">
    <source>
        <dbReference type="ARBA" id="ARBA00005466"/>
    </source>
</evidence>
<protein>
    <submittedName>
        <fullName evidence="7">Chanoclavine-I synthase oxidoreductase protein</fullName>
    </submittedName>
</protein>
<dbReference type="RefSeq" id="XP_056751299.1">
    <property type="nucleotide sequence ID" value="XM_056899223.1"/>
</dbReference>
<dbReference type="GeneID" id="81589465"/>
<dbReference type="Proteomes" id="UP001213799">
    <property type="component" value="Unassembled WGS sequence"/>
</dbReference>
<dbReference type="PROSITE" id="PS51387">
    <property type="entry name" value="FAD_PCMH"/>
    <property type="match status" value="1"/>
</dbReference>
<dbReference type="InterPro" id="IPR050416">
    <property type="entry name" value="FAD-linked_Oxidoreductase"/>
</dbReference>
<accession>A0AAD6H0L6</accession>
<dbReference type="Pfam" id="PF01565">
    <property type="entry name" value="FAD_binding_4"/>
    <property type="match status" value="1"/>
</dbReference>
<gene>
    <name evidence="7" type="ORF">N7537_008168</name>
</gene>
<dbReference type="GO" id="GO:0016491">
    <property type="term" value="F:oxidoreductase activity"/>
    <property type="evidence" value="ECO:0007669"/>
    <property type="project" value="UniProtKB-KW"/>
</dbReference>
<keyword evidence="8" id="KW-1185">Reference proteome</keyword>
<keyword evidence="5" id="KW-0560">Oxidoreductase</keyword>
<evidence type="ECO:0000256" key="5">
    <source>
        <dbReference type="ARBA" id="ARBA00023002"/>
    </source>
</evidence>
<feature type="domain" description="FAD-binding PCMH-type" evidence="6">
    <location>
        <begin position="132"/>
        <end position="316"/>
    </location>
</feature>
<evidence type="ECO:0000256" key="4">
    <source>
        <dbReference type="ARBA" id="ARBA00022827"/>
    </source>
</evidence>
<dbReference type="EMBL" id="JAQJAE010000004">
    <property type="protein sequence ID" value="KAJ5598084.1"/>
    <property type="molecule type" value="Genomic_DNA"/>
</dbReference>
<reference evidence="7" key="2">
    <citation type="submission" date="2023-01" db="EMBL/GenBank/DDBJ databases">
        <authorList>
            <person name="Petersen C."/>
        </authorList>
    </citation>
    <scope>NUCLEOTIDE SEQUENCE</scope>
    <source>
        <strain evidence="7">IBT 12815</strain>
    </source>
</reference>
<evidence type="ECO:0000259" key="6">
    <source>
        <dbReference type="PROSITE" id="PS51387"/>
    </source>
</evidence>
<dbReference type="AlphaFoldDB" id="A0AAD6H0L6"/>
<comment type="cofactor">
    <cofactor evidence="1">
        <name>FAD</name>
        <dbReference type="ChEBI" id="CHEBI:57692"/>
    </cofactor>
</comment>